<evidence type="ECO:0000256" key="2">
    <source>
        <dbReference type="SAM" id="SignalP"/>
    </source>
</evidence>
<keyword evidence="4" id="KW-1185">Reference proteome</keyword>
<dbReference type="AlphaFoldDB" id="A0A3G8ZKV0"/>
<feature type="compositionally biased region" description="Pro residues" evidence="1">
    <location>
        <begin position="42"/>
        <end position="58"/>
    </location>
</feature>
<feature type="region of interest" description="Disordered" evidence="1">
    <location>
        <begin position="33"/>
        <end position="104"/>
    </location>
</feature>
<keyword evidence="2" id="KW-0732">Signal</keyword>
<name>A0A3G8ZKV0_9ACTN</name>
<evidence type="ECO:0000313" key="3">
    <source>
        <dbReference type="EMBL" id="AZI57830.1"/>
    </source>
</evidence>
<dbReference type="RefSeq" id="WP_124798597.1">
    <property type="nucleotide sequence ID" value="NZ_CP034170.1"/>
</dbReference>
<gene>
    <name evidence="3" type="ORF">EH165_06365</name>
</gene>
<dbReference type="EMBL" id="CP034170">
    <property type="protein sequence ID" value="AZI57830.1"/>
    <property type="molecule type" value="Genomic_DNA"/>
</dbReference>
<evidence type="ECO:0000256" key="1">
    <source>
        <dbReference type="SAM" id="MobiDB-lite"/>
    </source>
</evidence>
<evidence type="ECO:0000313" key="4">
    <source>
        <dbReference type="Proteomes" id="UP000268084"/>
    </source>
</evidence>
<dbReference type="KEGG" id="nak:EH165_06365"/>
<accession>A0A3G8ZKV0</accession>
<feature type="signal peptide" evidence="2">
    <location>
        <begin position="1"/>
        <end position="33"/>
    </location>
</feature>
<reference evidence="3 4" key="1">
    <citation type="submission" date="2018-11" db="EMBL/GenBank/DDBJ databases">
        <authorList>
            <person name="Da X."/>
        </authorList>
    </citation>
    <scope>NUCLEOTIDE SEQUENCE [LARGE SCALE GENOMIC DNA]</scope>
    <source>
        <strain evidence="3 4">S14-144</strain>
    </source>
</reference>
<feature type="chain" id="PRO_5039611351" evidence="2">
    <location>
        <begin position="34"/>
        <end position="457"/>
    </location>
</feature>
<reference evidence="3 4" key="2">
    <citation type="submission" date="2018-12" db="EMBL/GenBank/DDBJ databases">
        <title>Nakamurella antarcticus sp. nov., isolated from Antarctica South Shetland Islands soil.</title>
        <authorList>
            <person name="Peng F."/>
        </authorList>
    </citation>
    <scope>NUCLEOTIDE SEQUENCE [LARGE SCALE GENOMIC DNA]</scope>
    <source>
        <strain evidence="3 4">S14-144</strain>
    </source>
</reference>
<sequence length="457" mass="46060">MSSEKNPSLRFVASSFIALAGVLLLAACGASTAAGSASASPTTPPSARPPSVMPPSVTPPSKSSTGDPSPTITTAPSEPLTPTGTGEATLDGPPTGTVWRDGTGPGSDLLAIAATHAFPAPSAIAGTVRIPNTQALNDYFTALSAGSDPELADKLRKQVAVVPPGKVLLAAEINRGCEIPQGAVVDAVGEKFVLTATGTLAGPIPDCVVANSTVAIVAVDPGEIPGGTTSPGSLVTLQQVQPTFPHIFGSVELTASSDGAQQFSSWGVKAPDVPAIPAGARRFAFLLTACPGDSADLRLTPTTINAQITQGESANCSAALQYLAIFDVNSTELGKAATLTAQQPDGAITATAFQQLDIASITGPRSMELTAAPAGLGAWGQNPPLPTLSDGSRRFAFLLFGCDDDWATLQLTDTTITAELGSKRPAGVFVTCSKAVVYLAVFDVGSTVVPASAVLTS</sequence>
<dbReference type="PROSITE" id="PS51257">
    <property type="entry name" value="PROKAR_LIPOPROTEIN"/>
    <property type="match status" value="1"/>
</dbReference>
<protein>
    <submittedName>
        <fullName evidence="3">Uncharacterized protein</fullName>
    </submittedName>
</protein>
<dbReference type="OrthoDB" id="4699747at2"/>
<feature type="compositionally biased region" description="Polar residues" evidence="1">
    <location>
        <begin position="66"/>
        <end position="86"/>
    </location>
</feature>
<proteinExistence type="predicted"/>
<organism evidence="3 4">
    <name type="scientific">Nakamurella antarctica</name>
    <dbReference type="NCBI Taxonomy" id="1902245"/>
    <lineage>
        <taxon>Bacteria</taxon>
        <taxon>Bacillati</taxon>
        <taxon>Actinomycetota</taxon>
        <taxon>Actinomycetes</taxon>
        <taxon>Nakamurellales</taxon>
        <taxon>Nakamurellaceae</taxon>
        <taxon>Nakamurella</taxon>
    </lineage>
</organism>
<dbReference type="Proteomes" id="UP000268084">
    <property type="component" value="Chromosome"/>
</dbReference>